<dbReference type="CDD" id="cd00585">
    <property type="entry name" value="Peptidase_C1B"/>
    <property type="match status" value="1"/>
</dbReference>
<dbReference type="PANTHER" id="PTHR10363:SF2">
    <property type="entry name" value="BLEOMYCIN HYDROLASE"/>
    <property type="match status" value="1"/>
</dbReference>
<gene>
    <name evidence="5" type="ORF">HMPREF1871_00526</name>
</gene>
<dbReference type="Proteomes" id="UP000070467">
    <property type="component" value="Unassembled WGS sequence"/>
</dbReference>
<dbReference type="PROSITE" id="PS00139">
    <property type="entry name" value="THIOL_PROTEASE_CYS"/>
    <property type="match status" value="1"/>
</dbReference>
<keyword evidence="1 4" id="KW-0645">Protease</keyword>
<dbReference type="Pfam" id="PF03051">
    <property type="entry name" value="Peptidase_C1_2"/>
    <property type="match status" value="1"/>
</dbReference>
<protein>
    <recommendedName>
        <fullName evidence="4">Aminopeptidase</fullName>
    </recommendedName>
</protein>
<evidence type="ECO:0000313" key="6">
    <source>
        <dbReference type="Proteomes" id="UP000070467"/>
    </source>
</evidence>
<dbReference type="SUPFAM" id="SSF54001">
    <property type="entry name" value="Cysteine proteinases"/>
    <property type="match status" value="1"/>
</dbReference>
<dbReference type="PANTHER" id="PTHR10363">
    <property type="entry name" value="BLEOMYCIN HYDROLASE"/>
    <property type="match status" value="1"/>
</dbReference>
<comment type="caution">
    <text evidence="5">The sequence shown here is derived from an EMBL/GenBank/DDBJ whole genome shotgun (WGS) entry which is preliminary data.</text>
</comment>
<organism evidence="5 6">
    <name type="scientific">Gemelliphila asaccharolytica</name>
    <dbReference type="NCBI Taxonomy" id="502393"/>
    <lineage>
        <taxon>Bacteria</taxon>
        <taxon>Bacillati</taxon>
        <taxon>Bacillota</taxon>
        <taxon>Bacilli</taxon>
        <taxon>Bacillales</taxon>
        <taxon>Gemellaceae</taxon>
        <taxon>Gemelliphila</taxon>
    </lineage>
</organism>
<name>A0ABR5TPI5_9BACL</name>
<keyword evidence="6" id="KW-1185">Reference proteome</keyword>
<reference evidence="5 6" key="1">
    <citation type="submission" date="2016-01" db="EMBL/GenBank/DDBJ databases">
        <authorList>
            <person name="Mitreva M."/>
            <person name="Pepin K.H."/>
            <person name="Mihindukulasuriya K.A."/>
            <person name="Fulton R."/>
            <person name="Fronick C."/>
            <person name="O'Laughlin M."/>
            <person name="Miner T."/>
            <person name="Herter B."/>
            <person name="Rosa B.A."/>
            <person name="Cordes M."/>
            <person name="Tomlinson C."/>
            <person name="Wollam A."/>
            <person name="Palsikar V.B."/>
            <person name="Mardis E.R."/>
            <person name="Wilson R.K."/>
        </authorList>
    </citation>
    <scope>NUCLEOTIDE SEQUENCE [LARGE SCALE GENOMIC DNA]</scope>
    <source>
        <strain evidence="5 6">KA00071</strain>
    </source>
</reference>
<keyword evidence="3 4" id="KW-0788">Thiol protease</keyword>
<keyword evidence="4 5" id="KW-0031">Aminopeptidase</keyword>
<dbReference type="InterPro" id="IPR038765">
    <property type="entry name" value="Papain-like_cys_pep_sf"/>
</dbReference>
<evidence type="ECO:0000313" key="5">
    <source>
        <dbReference type="EMBL" id="KXB58300.1"/>
    </source>
</evidence>
<accession>A0ABR5TPI5</accession>
<comment type="similarity">
    <text evidence="4">Belongs to the peptidase C1 family.</text>
</comment>
<dbReference type="PIRSF" id="PIRSF005700">
    <property type="entry name" value="PepC"/>
    <property type="match status" value="1"/>
</dbReference>
<dbReference type="InterPro" id="IPR000169">
    <property type="entry name" value="Pept_cys_AS"/>
</dbReference>
<evidence type="ECO:0000256" key="3">
    <source>
        <dbReference type="ARBA" id="ARBA00022807"/>
    </source>
</evidence>
<keyword evidence="2 4" id="KW-0378">Hydrolase</keyword>
<evidence type="ECO:0000256" key="4">
    <source>
        <dbReference type="PIRNR" id="PIRNR005700"/>
    </source>
</evidence>
<sequence length="390" mass="45731">MELKKEFLQELNKDFSSCRANLIAQRAVGNAGLLEASVNRFGDETNRHSFNINLKETEVYNQKQSGRCWMFASLNVMEYHLCKNHNLKSFELSQNYSLFYDKFERCNYFLESIVKTFNEDIHSRIVSHLLKDPIGDGGQWDMFKNIVQKYGVVPKYSMPETFNSSATNAMNFYLTKMLRMFAKDLRNAHEQGKNSDEINAMIKEMMKKVHRALCITLGTPPQKIDFETRDKDDKLISFKNLTPQEFFKNHVKMQLDDYVSLINAPTKDKPYYKNYTVKFLGNVTEGNKINYINVPIEVMKEATVKQLKDNEPVWFGCDVGQFFYRKGSRLDLTTVKVDDLWNVEYDFNKEERLDFGESLMTHAMVFMGCEYDEESKRAKRFRVENSWGKT</sequence>
<dbReference type="GO" id="GO:0004177">
    <property type="term" value="F:aminopeptidase activity"/>
    <property type="evidence" value="ECO:0007669"/>
    <property type="project" value="UniProtKB-KW"/>
</dbReference>
<dbReference type="InterPro" id="IPR004134">
    <property type="entry name" value="Peptidase_C1B"/>
</dbReference>
<proteinExistence type="inferred from homology"/>
<dbReference type="EMBL" id="LSDB01000017">
    <property type="protein sequence ID" value="KXB58300.1"/>
    <property type="molecule type" value="Genomic_DNA"/>
</dbReference>
<dbReference type="Gene3D" id="3.90.70.10">
    <property type="entry name" value="Cysteine proteinases"/>
    <property type="match status" value="1"/>
</dbReference>
<evidence type="ECO:0000256" key="1">
    <source>
        <dbReference type="ARBA" id="ARBA00022670"/>
    </source>
</evidence>
<evidence type="ECO:0000256" key="2">
    <source>
        <dbReference type="ARBA" id="ARBA00022801"/>
    </source>
</evidence>